<gene>
    <name evidence="1" type="ORF">SAMN04488589_1736</name>
</gene>
<dbReference type="RefSeq" id="WP_091710072.1">
    <property type="nucleotide sequence ID" value="NZ_FNCA01000005.1"/>
</dbReference>
<proteinExistence type="predicted"/>
<dbReference type="AlphaFoldDB" id="A0A7Z7B255"/>
<dbReference type="InterPro" id="IPR021804">
    <property type="entry name" value="DUF3375"/>
</dbReference>
<dbReference type="OrthoDB" id="147718at2157"/>
<protein>
    <recommendedName>
        <fullName evidence="3">DUF3375 domain-containing protein</fullName>
    </recommendedName>
</protein>
<dbReference type="Pfam" id="PF11855">
    <property type="entry name" value="DUF3375"/>
    <property type="match status" value="1"/>
</dbReference>
<evidence type="ECO:0000313" key="1">
    <source>
        <dbReference type="EMBL" id="SDF93516.1"/>
    </source>
</evidence>
<organism evidence="1 2">
    <name type="scientific">Methanolobus vulcani</name>
    <dbReference type="NCBI Taxonomy" id="38026"/>
    <lineage>
        <taxon>Archaea</taxon>
        <taxon>Methanobacteriati</taxon>
        <taxon>Methanobacteriota</taxon>
        <taxon>Stenosarchaea group</taxon>
        <taxon>Methanomicrobia</taxon>
        <taxon>Methanosarcinales</taxon>
        <taxon>Methanosarcinaceae</taxon>
        <taxon>Methanolobus</taxon>
    </lineage>
</organism>
<comment type="caution">
    <text evidence="1">The sequence shown here is derived from an EMBL/GenBank/DDBJ whole genome shotgun (WGS) entry which is preliminary data.</text>
</comment>
<name>A0A7Z7B255_9EURY</name>
<keyword evidence="2" id="KW-1185">Reference proteome</keyword>
<evidence type="ECO:0008006" key="3">
    <source>
        <dbReference type="Google" id="ProtNLM"/>
    </source>
</evidence>
<reference evidence="1 2" key="1">
    <citation type="submission" date="2016-10" db="EMBL/GenBank/DDBJ databases">
        <authorList>
            <person name="Varghese N."/>
            <person name="Submissions S."/>
        </authorList>
    </citation>
    <scope>NUCLEOTIDE SEQUENCE [LARGE SCALE GENOMIC DNA]</scope>
    <source>
        <strain evidence="1 2">PL 12/M</strain>
    </source>
</reference>
<sequence length="479" mass="55886">MEYQDIKRLKDNHPSLKLLNADNSPLIISFLYRKFKENNVSTVPKNKLESSLSDYLYSLKEDGIGAYPRTPSEYLDDWTNADFLRAYYSSDDEVNYDLTHHTEKALEWIKSLLEARKFVGTESRLLKIISTLKEIAYENTDDPTEILEELEKQKRAIEVKIDMVKAGANEKLTETQIKERYLETCDTINKMLADFREIEYNFRKLDMDTRKKLIEDDVKKDELLDDIFYTKDHLRNSDQGQSLDAFWKLLLSPTQLDELDKLIGMTLNLREIQDIKGQDDTLEEMKIRLIEAGDKVNKVNRSLAEQLSRFLDERSYLENKRIIALIKEIKSTAIRLKDNPPSENDFITIEGKPEIEMVMERPLWRAPSVTKLRKNEMKAGSSDEVNPSALFDKLRINRRELKANIEEFLDSDSQVSLKTILEKYPITKGVLEFLVYADIASKSEKTIENKDVKDRIPISNMITGKQHEIEVFQIIFCRN</sequence>
<evidence type="ECO:0000313" key="2">
    <source>
        <dbReference type="Proteomes" id="UP000199259"/>
    </source>
</evidence>
<dbReference type="Proteomes" id="UP000199259">
    <property type="component" value="Unassembled WGS sequence"/>
</dbReference>
<dbReference type="EMBL" id="FNCA01000005">
    <property type="protein sequence ID" value="SDF93516.1"/>
    <property type="molecule type" value="Genomic_DNA"/>
</dbReference>
<accession>A0A7Z7B255</accession>